<dbReference type="PANTHER" id="PTHR33937:SF2">
    <property type="entry name" value="DINITROGENASE IRON-MOLYBDENUM COFACTOR BIOSYNTHESIS DOMAIN-CONTAINING PROTEIN"/>
    <property type="match status" value="1"/>
</dbReference>
<dbReference type="SUPFAM" id="SSF53146">
    <property type="entry name" value="Nitrogenase accessory factor-like"/>
    <property type="match status" value="1"/>
</dbReference>
<dbReference type="InterPro" id="IPR051840">
    <property type="entry name" value="NifX/NifY_domain"/>
</dbReference>
<feature type="region of interest" description="Disordered" evidence="1">
    <location>
        <begin position="117"/>
        <end position="136"/>
    </location>
</feature>
<sequence length="136" mass="15057">MKVAAPVAKRGKELLLFPHFGRAPYFAFAEVEEGKVISVEVVENSYKEHEHGRGGGVLGLILSRKPECLVALGMGERAFEQLAEEGVKVYFYPSKEGEMPPLEQAIEAVVSGKLKEATEAVEAEEEHRGHHNRNEE</sequence>
<comment type="caution">
    <text evidence="3">The sequence shown here is derived from an EMBL/GenBank/DDBJ whole genome shotgun (WGS) entry which is preliminary data.</text>
</comment>
<dbReference type="AlphaFoldDB" id="A0A7J3SJX3"/>
<dbReference type="EMBL" id="DTLS01000045">
    <property type="protein sequence ID" value="HGZ59886.1"/>
    <property type="molecule type" value="Genomic_DNA"/>
</dbReference>
<accession>A0A7J3SJX3</accession>
<evidence type="ECO:0000313" key="3">
    <source>
        <dbReference type="EMBL" id="HGZ59886.1"/>
    </source>
</evidence>
<dbReference type="InterPro" id="IPR036105">
    <property type="entry name" value="DiNase_FeMo-co_biosyn_sf"/>
</dbReference>
<dbReference type="InterPro" id="IPR003731">
    <property type="entry name" value="Di-Nase_FeMo-co_biosynth"/>
</dbReference>
<feature type="compositionally biased region" description="Basic and acidic residues" evidence="1">
    <location>
        <begin position="125"/>
        <end position="136"/>
    </location>
</feature>
<dbReference type="Gene3D" id="3.30.420.130">
    <property type="entry name" value="Dinitrogenase iron-molybdenum cofactor biosynthesis domain"/>
    <property type="match status" value="1"/>
</dbReference>
<feature type="domain" description="Dinitrogenase iron-molybdenum cofactor biosynthesis" evidence="2">
    <location>
        <begin position="16"/>
        <end position="107"/>
    </location>
</feature>
<dbReference type="Pfam" id="PF02579">
    <property type="entry name" value="Nitro_FeMo-Co"/>
    <property type="match status" value="1"/>
</dbReference>
<evidence type="ECO:0000256" key="1">
    <source>
        <dbReference type="SAM" id="MobiDB-lite"/>
    </source>
</evidence>
<organism evidence="3">
    <name type="scientific">Fervidicoccus fontis</name>
    <dbReference type="NCBI Taxonomy" id="683846"/>
    <lineage>
        <taxon>Archaea</taxon>
        <taxon>Thermoproteota</taxon>
        <taxon>Thermoprotei</taxon>
        <taxon>Fervidicoccales</taxon>
        <taxon>Fervidicoccaceae</taxon>
        <taxon>Fervidicoccus</taxon>
    </lineage>
</organism>
<protein>
    <recommendedName>
        <fullName evidence="2">Dinitrogenase iron-molybdenum cofactor biosynthesis domain-containing protein</fullName>
    </recommendedName>
</protein>
<name>A0A7J3SJX3_9CREN</name>
<proteinExistence type="predicted"/>
<gene>
    <name evidence="3" type="ORF">ENW83_01590</name>
</gene>
<evidence type="ECO:0000259" key="2">
    <source>
        <dbReference type="Pfam" id="PF02579"/>
    </source>
</evidence>
<reference evidence="3" key="1">
    <citation type="journal article" date="2020" name="mSystems">
        <title>Genome- and Community-Level Interaction Insights into Carbon Utilization and Element Cycling Functions of Hydrothermarchaeota in Hydrothermal Sediment.</title>
        <authorList>
            <person name="Zhou Z."/>
            <person name="Liu Y."/>
            <person name="Xu W."/>
            <person name="Pan J."/>
            <person name="Luo Z.H."/>
            <person name="Li M."/>
        </authorList>
    </citation>
    <scope>NUCLEOTIDE SEQUENCE [LARGE SCALE GENOMIC DNA]</scope>
    <source>
        <strain evidence="3">SpSt-885</strain>
    </source>
</reference>
<dbReference type="CDD" id="cd00851">
    <property type="entry name" value="MTH1175"/>
    <property type="match status" value="1"/>
</dbReference>
<dbReference type="PANTHER" id="PTHR33937">
    <property type="entry name" value="IRON-MOLYBDENUM PROTEIN-RELATED-RELATED"/>
    <property type="match status" value="1"/>
</dbReference>
<dbReference type="InterPro" id="IPR033913">
    <property type="entry name" value="MTH1175_dom"/>
</dbReference>